<organism evidence="2 3">
    <name type="scientific">Aminipila terrae</name>
    <dbReference type="NCBI Taxonomy" id="2697030"/>
    <lineage>
        <taxon>Bacteria</taxon>
        <taxon>Bacillati</taxon>
        <taxon>Bacillota</taxon>
        <taxon>Clostridia</taxon>
        <taxon>Peptostreptococcales</taxon>
        <taxon>Anaerovoracaceae</taxon>
        <taxon>Aminipila</taxon>
    </lineage>
</organism>
<feature type="coiled-coil region" evidence="1">
    <location>
        <begin position="50"/>
        <end position="77"/>
    </location>
</feature>
<evidence type="ECO:0000256" key="1">
    <source>
        <dbReference type="SAM" id="Coils"/>
    </source>
</evidence>
<name>A0A6P1MKA6_9FIRM</name>
<keyword evidence="3" id="KW-1185">Reference proteome</keyword>
<accession>A0A6P1MKA6</accession>
<evidence type="ECO:0000313" key="2">
    <source>
        <dbReference type="EMBL" id="QHI71445.1"/>
    </source>
</evidence>
<dbReference type="KEGG" id="amic:Ami3637_02775"/>
<protein>
    <submittedName>
        <fullName evidence="2">Uncharacterized protein</fullName>
    </submittedName>
</protein>
<proteinExistence type="predicted"/>
<sequence length="312" mass="36037">MSNVKFINAECSLSKRFWIEVDQELSVSKTIAQIRKLLGSPIECSVLQIKLVIKEEYDRLEENLTELIKELQLMKVGYEKSYPLISVFIPYSYLNERLAGVIQDVDLYRPGIKIFITLTEKHLERKGNVDSLRQNAKLIYEKEKICMKHYLDVNAILLLEEDISYLEDILLLGRLLYTYNTADDVKRPIIQVHPRLELSSEEKRKLVEHIHENENIFDILDVMCGLVTFLLKEKEYSSLRGASCVILNSCGAGVYEFKVKNDQNTFCYYAGFEETFHKDNDCISCEQVRCCTGCGLLNVKTCSAKNLMELPM</sequence>
<keyword evidence="1" id="KW-0175">Coiled coil</keyword>
<dbReference type="AlphaFoldDB" id="A0A6P1MKA6"/>
<gene>
    <name evidence="2" type="ORF">Ami3637_02775</name>
</gene>
<dbReference type="EMBL" id="CP047591">
    <property type="protein sequence ID" value="QHI71445.1"/>
    <property type="molecule type" value="Genomic_DNA"/>
</dbReference>
<reference evidence="2 3" key="1">
    <citation type="submission" date="2020-01" db="EMBL/GenBank/DDBJ databases">
        <title>Genomic analysis of Aminipila sp. CBA3637.</title>
        <authorList>
            <person name="Kim Y.B."/>
            <person name="Roh S.W."/>
        </authorList>
    </citation>
    <scope>NUCLEOTIDE SEQUENCE [LARGE SCALE GENOMIC DNA]</scope>
    <source>
        <strain evidence="2 3">CBA3637</strain>
    </source>
</reference>
<dbReference type="Proteomes" id="UP000463883">
    <property type="component" value="Chromosome"/>
</dbReference>
<dbReference type="RefSeq" id="WP_162361220.1">
    <property type="nucleotide sequence ID" value="NZ_CP047591.1"/>
</dbReference>
<evidence type="ECO:0000313" key="3">
    <source>
        <dbReference type="Proteomes" id="UP000463883"/>
    </source>
</evidence>